<dbReference type="WBParaSite" id="PSAMB.scaffold3553size17833.g21830.t1">
    <property type="protein sequence ID" value="PSAMB.scaffold3553size17833.g21830.t1"/>
    <property type="gene ID" value="PSAMB.scaffold3553size17833.g21830"/>
</dbReference>
<evidence type="ECO:0000256" key="2">
    <source>
        <dbReference type="ARBA" id="ARBA00022692"/>
    </source>
</evidence>
<sequence>MSVLCGLNKSVIAVAKKHYDAVLTDIVLPYREVHRYVRPVICVVGVLANIAIILVLLRPVMRRSPINILLIVIAVFDMTLMATYFVFGAIEMCNPVFFSYAWIVYTQFYAIFSVFAHSASLWLTVVMAGMRYLILRQARSSRGGPSVDSTRGAVIGVIIAMIISLIGSVPNFLRYNIIDHGARPVPSLCTAETSTYRRHFVNESSTVNAFSLGRPEWWNCGWERFNFWTSGMLLKIMPCVLLTIFMALLVRLLVEARQRRNRLRRTIHTDTNRRSRRSSAERTTTMLILIVLVFLVTELPQGMLVVATGIQPTVLFIMSHFGDVLDLLSLINSSFNFVLYCTMSAQFRLQFILTFGACCKRCFAMPRDTVTTFITSRAAPNDMKSECARLTTELNGNGPLSASVVLSASVDESPNGGDQRLAATAV</sequence>
<dbReference type="CDD" id="cd14978">
    <property type="entry name" value="7tmA_FMRFamide_R-like"/>
    <property type="match status" value="1"/>
</dbReference>
<dbReference type="PRINTS" id="PR00237">
    <property type="entry name" value="GPCRRHODOPSN"/>
</dbReference>
<dbReference type="GO" id="GO:0005886">
    <property type="term" value="C:plasma membrane"/>
    <property type="evidence" value="ECO:0007669"/>
    <property type="project" value="TreeGrafter"/>
</dbReference>
<dbReference type="Gene3D" id="1.20.1070.10">
    <property type="entry name" value="Rhodopsin 7-helix transmembrane proteins"/>
    <property type="match status" value="1"/>
</dbReference>
<keyword evidence="3 5" id="KW-1133">Transmembrane helix</keyword>
<dbReference type="Pfam" id="PF10324">
    <property type="entry name" value="7TM_GPCR_Srw"/>
    <property type="match status" value="1"/>
</dbReference>
<accession>A0A914WCR0</accession>
<dbReference type="PANTHER" id="PTHR46273">
    <property type="entry name" value="MYOSUPPRESSIN RECEPTOR 1, ISOFORM B-RELATED"/>
    <property type="match status" value="1"/>
</dbReference>
<feature type="transmembrane region" description="Helical" evidence="5">
    <location>
        <begin position="36"/>
        <end position="57"/>
    </location>
</feature>
<feature type="transmembrane region" description="Helical" evidence="5">
    <location>
        <begin position="153"/>
        <end position="173"/>
    </location>
</feature>
<dbReference type="InterPro" id="IPR019427">
    <property type="entry name" value="7TM_GPCR_serpentine_rcpt_Srw"/>
</dbReference>
<protein>
    <submittedName>
        <fullName evidence="8">G-protein coupled receptors family 1 profile domain-containing protein</fullName>
    </submittedName>
</protein>
<evidence type="ECO:0000256" key="1">
    <source>
        <dbReference type="ARBA" id="ARBA00004370"/>
    </source>
</evidence>
<dbReference type="InterPro" id="IPR000276">
    <property type="entry name" value="GPCR_Rhodpsn"/>
</dbReference>
<feature type="transmembrane region" description="Helical" evidence="5">
    <location>
        <begin position="232"/>
        <end position="254"/>
    </location>
</feature>
<evidence type="ECO:0000256" key="4">
    <source>
        <dbReference type="ARBA" id="ARBA00023136"/>
    </source>
</evidence>
<organism evidence="7 8">
    <name type="scientific">Plectus sambesii</name>
    <dbReference type="NCBI Taxonomy" id="2011161"/>
    <lineage>
        <taxon>Eukaryota</taxon>
        <taxon>Metazoa</taxon>
        <taxon>Ecdysozoa</taxon>
        <taxon>Nematoda</taxon>
        <taxon>Chromadorea</taxon>
        <taxon>Plectida</taxon>
        <taxon>Plectina</taxon>
        <taxon>Plectoidea</taxon>
        <taxon>Plectidae</taxon>
        <taxon>Plectus</taxon>
    </lineage>
</organism>
<dbReference type="PANTHER" id="PTHR46273:SF4">
    <property type="entry name" value="AT19640P"/>
    <property type="match status" value="1"/>
</dbReference>
<keyword evidence="4 5" id="KW-0472">Membrane</keyword>
<dbReference type="InterPro" id="IPR053219">
    <property type="entry name" value="GPCR_Dmsr-1"/>
</dbReference>
<evidence type="ECO:0000256" key="3">
    <source>
        <dbReference type="ARBA" id="ARBA00022989"/>
    </source>
</evidence>
<comment type="subcellular location">
    <subcellularLocation>
        <location evidence="1">Membrane</location>
    </subcellularLocation>
</comment>
<dbReference type="AlphaFoldDB" id="A0A914WCR0"/>
<dbReference type="PROSITE" id="PS50262">
    <property type="entry name" value="G_PROTEIN_RECEP_F1_2"/>
    <property type="match status" value="1"/>
</dbReference>
<feature type="transmembrane region" description="Helical" evidence="5">
    <location>
        <begin position="69"/>
        <end position="90"/>
    </location>
</feature>
<evidence type="ECO:0000313" key="8">
    <source>
        <dbReference type="WBParaSite" id="PSAMB.scaffold3553size17833.g21830.t1"/>
    </source>
</evidence>
<dbReference type="GO" id="GO:0008528">
    <property type="term" value="F:G protein-coupled peptide receptor activity"/>
    <property type="evidence" value="ECO:0007669"/>
    <property type="project" value="InterPro"/>
</dbReference>
<keyword evidence="7" id="KW-1185">Reference proteome</keyword>
<dbReference type="Proteomes" id="UP000887566">
    <property type="component" value="Unplaced"/>
</dbReference>
<feature type="transmembrane region" description="Helical" evidence="5">
    <location>
        <begin position="286"/>
        <end position="317"/>
    </location>
</feature>
<feature type="domain" description="G-protein coupled receptors family 1 profile" evidence="6">
    <location>
        <begin position="48"/>
        <end position="340"/>
    </location>
</feature>
<proteinExistence type="predicted"/>
<feature type="transmembrane region" description="Helical" evidence="5">
    <location>
        <begin position="110"/>
        <end position="133"/>
    </location>
</feature>
<dbReference type="SUPFAM" id="SSF81321">
    <property type="entry name" value="Family A G protein-coupled receptor-like"/>
    <property type="match status" value="1"/>
</dbReference>
<name>A0A914WCR0_9BILA</name>
<evidence type="ECO:0000313" key="7">
    <source>
        <dbReference type="Proteomes" id="UP000887566"/>
    </source>
</evidence>
<evidence type="ECO:0000256" key="5">
    <source>
        <dbReference type="SAM" id="Phobius"/>
    </source>
</evidence>
<keyword evidence="2 5" id="KW-0812">Transmembrane</keyword>
<evidence type="ECO:0000259" key="6">
    <source>
        <dbReference type="PROSITE" id="PS50262"/>
    </source>
</evidence>
<dbReference type="InterPro" id="IPR017452">
    <property type="entry name" value="GPCR_Rhodpsn_7TM"/>
</dbReference>
<reference evidence="8" key="1">
    <citation type="submission" date="2022-11" db="UniProtKB">
        <authorList>
            <consortium name="WormBaseParasite"/>
        </authorList>
    </citation>
    <scope>IDENTIFICATION</scope>
</reference>